<evidence type="ECO:0000259" key="4">
    <source>
        <dbReference type="Pfam" id="PF07715"/>
    </source>
</evidence>
<dbReference type="InterPro" id="IPR036942">
    <property type="entry name" value="Beta-barrel_TonB_sf"/>
</dbReference>
<dbReference type="EMBL" id="JACRTI010000038">
    <property type="protein sequence ID" value="MBC8602825.1"/>
    <property type="molecule type" value="Genomic_DNA"/>
</dbReference>
<comment type="caution">
    <text evidence="7">The sequence shown here is derived from an EMBL/GenBank/DDBJ whole genome shotgun (WGS) entry which is preliminary data.</text>
</comment>
<dbReference type="InterPro" id="IPR012910">
    <property type="entry name" value="Plug_dom"/>
</dbReference>
<reference evidence="6 9" key="2">
    <citation type="submission" date="2020-08" db="EMBL/GenBank/DDBJ databases">
        <title>Genome public.</title>
        <authorList>
            <person name="Liu C."/>
            <person name="Sun Q."/>
        </authorList>
    </citation>
    <scope>NUCLEOTIDE SEQUENCE [LARGE SCALE GENOMIC DNA]</scope>
    <source>
        <strain evidence="6 9">426_9</strain>
    </source>
</reference>
<evidence type="ECO:0000259" key="5">
    <source>
        <dbReference type="Pfam" id="PF14905"/>
    </source>
</evidence>
<feature type="domain" description="TonB-dependent receptor plug" evidence="4">
    <location>
        <begin position="64"/>
        <end position="153"/>
    </location>
</feature>
<keyword evidence="2" id="KW-0472">Membrane</keyword>
<evidence type="ECO:0000313" key="6">
    <source>
        <dbReference type="EMBL" id="MBC8602825.1"/>
    </source>
</evidence>
<evidence type="ECO:0000256" key="3">
    <source>
        <dbReference type="ARBA" id="ARBA00023237"/>
    </source>
</evidence>
<evidence type="ECO:0000256" key="2">
    <source>
        <dbReference type="ARBA" id="ARBA00023136"/>
    </source>
</evidence>
<dbReference type="AlphaFoldDB" id="A0A3D8HD52"/>
<dbReference type="EMBL" id="QREV01000038">
    <property type="protein sequence ID" value="RDU48447.1"/>
    <property type="molecule type" value="Genomic_DNA"/>
</dbReference>
<gene>
    <name evidence="7" type="ORF">DWU89_14350</name>
    <name evidence="6" type="ORF">H8784_13990</name>
</gene>
<keyword evidence="9" id="KW-1185">Reference proteome</keyword>
<dbReference type="RefSeq" id="WP_115500317.1">
    <property type="nucleotide sequence ID" value="NZ_JACRTI010000038.1"/>
</dbReference>
<comment type="subcellular location">
    <subcellularLocation>
        <location evidence="1">Cell outer membrane</location>
    </subcellularLocation>
</comment>
<dbReference type="PANTHER" id="PTHR40980">
    <property type="entry name" value="PLUG DOMAIN-CONTAINING PROTEIN"/>
    <property type="match status" value="1"/>
</dbReference>
<dbReference type="Gene3D" id="2.170.130.10">
    <property type="entry name" value="TonB-dependent receptor, plug domain"/>
    <property type="match status" value="1"/>
</dbReference>
<dbReference type="GO" id="GO:0009279">
    <property type="term" value="C:cell outer membrane"/>
    <property type="evidence" value="ECO:0007669"/>
    <property type="project" value="UniProtKB-SubCell"/>
</dbReference>
<name>A0A3D8HD52_9BACT</name>
<dbReference type="PANTHER" id="PTHR40980:SF4">
    <property type="entry name" value="TONB-DEPENDENT RECEPTOR-LIKE BETA-BARREL DOMAIN-CONTAINING PROTEIN"/>
    <property type="match status" value="1"/>
</dbReference>
<dbReference type="Proteomes" id="UP000629596">
    <property type="component" value="Unassembled WGS sequence"/>
</dbReference>
<proteinExistence type="predicted"/>
<dbReference type="Gene3D" id="2.40.170.20">
    <property type="entry name" value="TonB-dependent receptor, beta-barrel domain"/>
    <property type="match status" value="1"/>
</dbReference>
<reference evidence="7 8" key="1">
    <citation type="submission" date="2018-07" db="EMBL/GenBank/DDBJ databases">
        <title>Parabacteroides acidifaciens nov. sp., isolated from human feces.</title>
        <authorList>
            <person name="Wang Y.J."/>
        </authorList>
    </citation>
    <scope>NUCLEOTIDE SEQUENCE [LARGE SCALE GENOMIC DNA]</scope>
    <source>
        <strain evidence="7 8">426-9</strain>
    </source>
</reference>
<dbReference type="Pfam" id="PF07715">
    <property type="entry name" value="Plug"/>
    <property type="match status" value="1"/>
</dbReference>
<accession>A0A3D8HD52</accession>
<evidence type="ECO:0000313" key="9">
    <source>
        <dbReference type="Proteomes" id="UP000629596"/>
    </source>
</evidence>
<dbReference type="Proteomes" id="UP000256321">
    <property type="component" value="Unassembled WGS sequence"/>
</dbReference>
<evidence type="ECO:0000256" key="1">
    <source>
        <dbReference type="ARBA" id="ARBA00004442"/>
    </source>
</evidence>
<dbReference type="InterPro" id="IPR037066">
    <property type="entry name" value="Plug_dom_sf"/>
</dbReference>
<evidence type="ECO:0000313" key="8">
    <source>
        <dbReference type="Proteomes" id="UP000256321"/>
    </source>
</evidence>
<keyword evidence="7" id="KW-0675">Receptor</keyword>
<dbReference type="InterPro" id="IPR041700">
    <property type="entry name" value="OMP_b-brl_3"/>
</dbReference>
<organism evidence="7 8">
    <name type="scientific">Parabacteroides acidifaciens</name>
    <dbReference type="NCBI Taxonomy" id="2290935"/>
    <lineage>
        <taxon>Bacteria</taxon>
        <taxon>Pseudomonadati</taxon>
        <taxon>Bacteroidota</taxon>
        <taxon>Bacteroidia</taxon>
        <taxon>Bacteroidales</taxon>
        <taxon>Tannerellaceae</taxon>
        <taxon>Parabacteroides</taxon>
    </lineage>
</organism>
<dbReference type="Pfam" id="PF14905">
    <property type="entry name" value="OMP_b-brl_3"/>
    <property type="match status" value="1"/>
</dbReference>
<protein>
    <submittedName>
        <fullName evidence="7">TonB-dependent receptor</fullName>
    </submittedName>
</protein>
<keyword evidence="3" id="KW-0998">Cell outer membrane</keyword>
<sequence length="748" mass="84760">MKKLLYLFIACLFVAGTAGQEKKKYELKEFAADSLGVQPSLLDSLPEISIVASKPLVKAEVDKTSYNVADDPDSKTNTLLEMLRKVPMVTVDGDDNVKVNGSGSFRIYMNGKPSNILSNNPKEVLRSIPAGTVKKIEVITDPGAKYDAEGVSGILNIVTKNSDFEGYNASVQALVMNQVRMFGGYGTMKYGKLSLSANYSFSDYRMKMETDYRRHQLNTPEESYLQVLSSTKDKTPGHFGGLEASYEIDTLNLIAVSASLNIARNEETSHSGYDMQDSGNHPVYAYNQTSDEREKWGSSSVKVDFQHLFKRNKEEMLTASWQYDYMPDDVTQYLDITDKKGDSPSLQYLNAFNRQVNQANGREHTLQLDYVNPFREKHRLEGGLKYIRRNNRSEALSEKRNLESDSWQPADFQPEIEYEHIQNIMAAYAGYTFSFGNWSMNSGLRMEHSWQDVNYRQGNGTDFDYRATHWVPSLSALYKLSDRQQLRLAYNIRLRRPGIGYLNPYVLISGTSIRYGNPELVAEKNHRVNLSYSYFGSKLNVQATVLYSRGNGTISAYQFLDEEGVLNRTYANLSKFNAGALTLYMGYNPTPKTSVSLNAIFQYLDYHPVKKYEAYFPEGGNSGFSGSVFANFSQKIGTGWRFVLSSGVMRPEISIGRVPETYYFYSCYLGKTFLNDKLTIALRGQDFAESYHVSRSKESFADFESRQKTKKFGRTFGITFSYSFGNLKEKVRKAARSIENDDLTGKDK</sequence>
<dbReference type="SUPFAM" id="SSF56935">
    <property type="entry name" value="Porins"/>
    <property type="match status" value="1"/>
</dbReference>
<feature type="domain" description="Outer membrane protein beta-barrel" evidence="5">
    <location>
        <begin position="307"/>
        <end position="722"/>
    </location>
</feature>
<evidence type="ECO:0000313" key="7">
    <source>
        <dbReference type="EMBL" id="RDU48447.1"/>
    </source>
</evidence>